<keyword evidence="2" id="KW-1185">Reference proteome</keyword>
<name>A0ACC0LUF0_RHOML</name>
<reference evidence="1" key="1">
    <citation type="submission" date="2022-02" db="EMBL/GenBank/DDBJ databases">
        <title>Plant Genome Project.</title>
        <authorList>
            <person name="Zhang R.-G."/>
        </authorList>
    </citation>
    <scope>NUCLEOTIDE SEQUENCE</scope>
    <source>
        <strain evidence="1">AT1</strain>
    </source>
</reference>
<sequence>MGNEVSPSGDVYSYGILLLEMFTGKRPTDSMFSDGLTLHKFAKVALLEQVPNIVDPTLVQQMGMREASSSIQIAQNHSSSSTHEIQECLVSVLKIGIACSDDLPTDRMDIKDVVSQLHAIQARTTLETVAQGGKSTRNVG</sequence>
<comment type="caution">
    <text evidence="1">The sequence shown here is derived from an EMBL/GenBank/DDBJ whole genome shotgun (WGS) entry which is preliminary data.</text>
</comment>
<gene>
    <name evidence="1" type="ORF">RHMOL_Rhmol11G0200800</name>
</gene>
<organism evidence="1 2">
    <name type="scientific">Rhododendron molle</name>
    <name type="common">Chinese azalea</name>
    <name type="synonym">Azalea mollis</name>
    <dbReference type="NCBI Taxonomy" id="49168"/>
    <lineage>
        <taxon>Eukaryota</taxon>
        <taxon>Viridiplantae</taxon>
        <taxon>Streptophyta</taxon>
        <taxon>Embryophyta</taxon>
        <taxon>Tracheophyta</taxon>
        <taxon>Spermatophyta</taxon>
        <taxon>Magnoliopsida</taxon>
        <taxon>eudicotyledons</taxon>
        <taxon>Gunneridae</taxon>
        <taxon>Pentapetalae</taxon>
        <taxon>asterids</taxon>
        <taxon>Ericales</taxon>
        <taxon>Ericaceae</taxon>
        <taxon>Ericoideae</taxon>
        <taxon>Rhodoreae</taxon>
        <taxon>Rhododendron</taxon>
    </lineage>
</organism>
<accession>A0ACC0LUF0</accession>
<evidence type="ECO:0000313" key="2">
    <source>
        <dbReference type="Proteomes" id="UP001062846"/>
    </source>
</evidence>
<dbReference type="Proteomes" id="UP001062846">
    <property type="component" value="Chromosome 11"/>
</dbReference>
<evidence type="ECO:0000313" key="1">
    <source>
        <dbReference type="EMBL" id="KAI8532275.1"/>
    </source>
</evidence>
<dbReference type="EMBL" id="CM046398">
    <property type="protein sequence ID" value="KAI8532275.1"/>
    <property type="molecule type" value="Genomic_DNA"/>
</dbReference>
<proteinExistence type="predicted"/>
<protein>
    <submittedName>
        <fullName evidence="1">Uncharacterized protein</fullName>
    </submittedName>
</protein>